<dbReference type="PANTHER" id="PTHR34137">
    <property type="entry name" value="EXODEOXYRIBONUCLEASE 7 SMALL SUBUNIT"/>
    <property type="match status" value="1"/>
</dbReference>
<dbReference type="EMBL" id="JACHGB010000002">
    <property type="protein sequence ID" value="MBB5270761.1"/>
    <property type="molecule type" value="Genomic_DNA"/>
</dbReference>
<accession>A0A7W8M7A9</accession>
<comment type="caution">
    <text evidence="8">The sequence shown here is derived from an EMBL/GenBank/DDBJ whole genome shotgun (WGS) entry which is preliminary data.</text>
</comment>
<comment type="subunit">
    <text evidence="6">Heterooligomer composed of large and small subunits.</text>
</comment>
<evidence type="ECO:0000256" key="5">
    <source>
        <dbReference type="ARBA" id="ARBA00022839"/>
    </source>
</evidence>
<evidence type="ECO:0000256" key="6">
    <source>
        <dbReference type="HAMAP-Rule" id="MF_00337"/>
    </source>
</evidence>
<evidence type="ECO:0000256" key="3">
    <source>
        <dbReference type="ARBA" id="ARBA00022722"/>
    </source>
</evidence>
<dbReference type="GO" id="GO:0005829">
    <property type="term" value="C:cytosol"/>
    <property type="evidence" value="ECO:0007669"/>
    <property type="project" value="TreeGrafter"/>
</dbReference>
<gene>
    <name evidence="6" type="primary">xseB</name>
    <name evidence="8" type="ORF">HNQ70_000765</name>
</gene>
<dbReference type="InterPro" id="IPR003761">
    <property type="entry name" value="Exonuc_VII_S"/>
</dbReference>
<dbReference type="EC" id="3.1.11.6" evidence="6"/>
<name>A0A7W8M7A9_9BURK</name>
<keyword evidence="2 6" id="KW-0963">Cytoplasm</keyword>
<dbReference type="PANTHER" id="PTHR34137:SF1">
    <property type="entry name" value="EXODEOXYRIBONUCLEASE 7 SMALL SUBUNIT"/>
    <property type="match status" value="1"/>
</dbReference>
<comment type="similarity">
    <text evidence="1 6">Belongs to the XseB family.</text>
</comment>
<evidence type="ECO:0000256" key="2">
    <source>
        <dbReference type="ARBA" id="ARBA00022490"/>
    </source>
</evidence>
<sequence>MVRKAGGAPVEEAQPSPAPSFEDAIGELERLVERMESGSLSLEDSLAAYRRGAELAAFCRKSLAGVQQQVKVLEGELLRPFEGGAAADADEA</sequence>
<evidence type="ECO:0000313" key="9">
    <source>
        <dbReference type="Proteomes" id="UP000532440"/>
    </source>
</evidence>
<evidence type="ECO:0000256" key="4">
    <source>
        <dbReference type="ARBA" id="ARBA00022801"/>
    </source>
</evidence>
<keyword evidence="5 6" id="KW-0269">Exonuclease</keyword>
<dbReference type="Gene3D" id="1.10.287.1040">
    <property type="entry name" value="Exonuclease VII, small subunit"/>
    <property type="match status" value="1"/>
</dbReference>
<proteinExistence type="inferred from homology"/>
<dbReference type="GO" id="GO:0008855">
    <property type="term" value="F:exodeoxyribonuclease VII activity"/>
    <property type="evidence" value="ECO:0007669"/>
    <property type="project" value="UniProtKB-UniRule"/>
</dbReference>
<dbReference type="PIRSF" id="PIRSF006488">
    <property type="entry name" value="Exonuc_VII_S"/>
    <property type="match status" value="1"/>
</dbReference>
<dbReference type="HAMAP" id="MF_00337">
    <property type="entry name" value="Exonuc_7_S"/>
    <property type="match status" value="1"/>
</dbReference>
<reference evidence="8 9" key="1">
    <citation type="submission" date="2020-08" db="EMBL/GenBank/DDBJ databases">
        <title>Genomic Encyclopedia of Type Strains, Phase IV (KMG-IV): sequencing the most valuable type-strain genomes for metagenomic binning, comparative biology and taxonomic classification.</title>
        <authorList>
            <person name="Goeker M."/>
        </authorList>
    </citation>
    <scope>NUCLEOTIDE SEQUENCE [LARGE SCALE GENOMIC DNA]</scope>
    <source>
        <strain evidence="8 9">DSM 29781</strain>
    </source>
</reference>
<dbReference type="GO" id="GO:0009318">
    <property type="term" value="C:exodeoxyribonuclease VII complex"/>
    <property type="evidence" value="ECO:0007669"/>
    <property type="project" value="UniProtKB-UniRule"/>
</dbReference>
<dbReference type="NCBIfam" id="TIGR01280">
    <property type="entry name" value="xseB"/>
    <property type="match status" value="1"/>
</dbReference>
<feature type="region of interest" description="Disordered" evidence="7">
    <location>
        <begin position="1"/>
        <end position="23"/>
    </location>
</feature>
<dbReference type="Pfam" id="PF02609">
    <property type="entry name" value="Exonuc_VII_S"/>
    <property type="match status" value="1"/>
</dbReference>
<evidence type="ECO:0000256" key="7">
    <source>
        <dbReference type="SAM" id="MobiDB-lite"/>
    </source>
</evidence>
<evidence type="ECO:0000256" key="1">
    <source>
        <dbReference type="ARBA" id="ARBA00009998"/>
    </source>
</evidence>
<dbReference type="NCBIfam" id="NF002141">
    <property type="entry name" value="PRK00977.1-5"/>
    <property type="match status" value="1"/>
</dbReference>
<keyword evidence="4 6" id="KW-0378">Hydrolase</keyword>
<dbReference type="AlphaFoldDB" id="A0A7W8M7A9"/>
<dbReference type="RefSeq" id="WP_183964452.1">
    <property type="nucleotide sequence ID" value="NZ_BAABEW010000008.1"/>
</dbReference>
<dbReference type="GO" id="GO:0006308">
    <property type="term" value="P:DNA catabolic process"/>
    <property type="evidence" value="ECO:0007669"/>
    <property type="project" value="UniProtKB-UniRule"/>
</dbReference>
<keyword evidence="9" id="KW-1185">Reference proteome</keyword>
<dbReference type="Proteomes" id="UP000532440">
    <property type="component" value="Unassembled WGS sequence"/>
</dbReference>
<dbReference type="SUPFAM" id="SSF116842">
    <property type="entry name" value="XseB-like"/>
    <property type="match status" value="1"/>
</dbReference>
<comment type="catalytic activity">
    <reaction evidence="6">
        <text>Exonucleolytic cleavage in either 5'- to 3'- or 3'- to 5'-direction to yield nucleoside 5'-phosphates.</text>
        <dbReference type="EC" id="3.1.11.6"/>
    </reaction>
</comment>
<comment type="function">
    <text evidence="6">Bidirectionally degrades single-stranded DNA into large acid-insoluble oligonucleotides, which are then degraded further into small acid-soluble oligonucleotides.</text>
</comment>
<comment type="subcellular location">
    <subcellularLocation>
        <location evidence="6">Cytoplasm</location>
    </subcellularLocation>
</comment>
<organism evidence="8 9">
    <name type="scientific">Quisquiliibacterium transsilvanicum</name>
    <dbReference type="NCBI Taxonomy" id="1549638"/>
    <lineage>
        <taxon>Bacteria</taxon>
        <taxon>Pseudomonadati</taxon>
        <taxon>Pseudomonadota</taxon>
        <taxon>Betaproteobacteria</taxon>
        <taxon>Burkholderiales</taxon>
        <taxon>Burkholderiaceae</taxon>
        <taxon>Quisquiliibacterium</taxon>
    </lineage>
</organism>
<dbReference type="InterPro" id="IPR037004">
    <property type="entry name" value="Exonuc_VII_ssu_sf"/>
</dbReference>
<evidence type="ECO:0000313" key="8">
    <source>
        <dbReference type="EMBL" id="MBB5270761.1"/>
    </source>
</evidence>
<protein>
    <recommendedName>
        <fullName evidence="6">Exodeoxyribonuclease 7 small subunit</fullName>
        <ecNumber evidence="6">3.1.11.6</ecNumber>
    </recommendedName>
    <alternativeName>
        <fullName evidence="6">Exodeoxyribonuclease VII small subunit</fullName>
        <shortName evidence="6">Exonuclease VII small subunit</shortName>
    </alternativeName>
</protein>
<keyword evidence="3 6" id="KW-0540">Nuclease</keyword>